<dbReference type="HOGENOM" id="CLU_2766601_0_0_11"/>
<dbReference type="Proteomes" id="UP000007882">
    <property type="component" value="Chromosome"/>
</dbReference>
<feature type="domain" description="DUF1707" evidence="1">
    <location>
        <begin position="2"/>
        <end position="34"/>
    </location>
</feature>
<protein>
    <recommendedName>
        <fullName evidence="1">DUF1707 domain-containing protein</fullName>
    </recommendedName>
</protein>
<accession>I0H9Z9</accession>
<evidence type="ECO:0000313" key="2">
    <source>
        <dbReference type="EMBL" id="BAL89836.1"/>
    </source>
</evidence>
<evidence type="ECO:0000259" key="1">
    <source>
        <dbReference type="Pfam" id="PF08044"/>
    </source>
</evidence>
<sequence>MAELLHRACGDGRLTLEEFSVRVDAVRAAEDASEEGVAPTPVVGSSRTADRVITGCRGRSGRGQRVQRA</sequence>
<dbReference type="Pfam" id="PF08044">
    <property type="entry name" value="DUF1707"/>
    <property type="match status" value="1"/>
</dbReference>
<dbReference type="AlphaFoldDB" id="I0H9Z9"/>
<evidence type="ECO:0000313" key="3">
    <source>
        <dbReference type="Proteomes" id="UP000007882"/>
    </source>
</evidence>
<dbReference type="EMBL" id="AP012319">
    <property type="protein sequence ID" value="BAL89836.1"/>
    <property type="molecule type" value="Genomic_DNA"/>
</dbReference>
<reference evidence="2 3" key="1">
    <citation type="submission" date="2012-02" db="EMBL/GenBank/DDBJ databases">
        <title>Complete genome sequence of Actinoplanes missouriensis 431 (= NBRC 102363).</title>
        <authorList>
            <person name="Ohnishi Y."/>
            <person name="Ishikawa J."/>
            <person name="Sekine M."/>
            <person name="Hosoyama A."/>
            <person name="Harada T."/>
            <person name="Narita H."/>
            <person name="Hata T."/>
            <person name="Konno Y."/>
            <person name="Tutikane K."/>
            <person name="Fujita N."/>
            <person name="Horinouchi S."/>
            <person name="Hayakawa M."/>
        </authorList>
    </citation>
    <scope>NUCLEOTIDE SEQUENCE [LARGE SCALE GENOMIC DNA]</scope>
    <source>
        <strain evidence="3">ATCC 14538 / DSM 43046 / CBS 188.64 / JCM 3121 / NBRC 102363 / NCIMB 12654 / NRRL B-3342 / UNCC 431</strain>
    </source>
</reference>
<dbReference type="STRING" id="512565.AMIS_46160"/>
<dbReference type="KEGG" id="ams:AMIS_46160"/>
<name>I0H9Z9_ACTM4</name>
<proteinExistence type="predicted"/>
<gene>
    <name evidence="2" type="ordered locus">AMIS_46160</name>
</gene>
<organism evidence="2 3">
    <name type="scientific">Actinoplanes missouriensis (strain ATCC 14538 / DSM 43046 / CBS 188.64 / JCM 3121 / NBRC 102363 / NCIMB 12654 / NRRL B-3342 / UNCC 431)</name>
    <dbReference type="NCBI Taxonomy" id="512565"/>
    <lineage>
        <taxon>Bacteria</taxon>
        <taxon>Bacillati</taxon>
        <taxon>Actinomycetota</taxon>
        <taxon>Actinomycetes</taxon>
        <taxon>Micromonosporales</taxon>
        <taxon>Micromonosporaceae</taxon>
        <taxon>Actinoplanes</taxon>
    </lineage>
</organism>
<keyword evidence="3" id="KW-1185">Reference proteome</keyword>
<dbReference type="InterPro" id="IPR012551">
    <property type="entry name" value="DUF1707_SHOCT-like"/>
</dbReference>